<proteinExistence type="predicted"/>
<dbReference type="EMBL" id="JARJCM010000005">
    <property type="protein sequence ID" value="KAJ7044975.1"/>
    <property type="molecule type" value="Genomic_DNA"/>
</dbReference>
<gene>
    <name evidence="2" type="ORF">C8F04DRAFT_1249421</name>
</gene>
<feature type="compositionally biased region" description="Polar residues" evidence="1">
    <location>
        <begin position="1"/>
        <end position="10"/>
    </location>
</feature>
<comment type="caution">
    <text evidence="2">The sequence shown here is derived from an EMBL/GenBank/DDBJ whole genome shotgun (WGS) entry which is preliminary data.</text>
</comment>
<dbReference type="Proteomes" id="UP001218188">
    <property type="component" value="Unassembled WGS sequence"/>
</dbReference>
<name>A0AAD6XE51_9AGAR</name>
<dbReference type="Gene3D" id="1.10.30.10">
    <property type="entry name" value="High mobility group box domain"/>
    <property type="match status" value="1"/>
</dbReference>
<sequence length="75" mass="8134">MVNTETSPNAQPKKKRSSGGSKKKGLNAYHKFMSEELASLKARDIGEDHKARMAIISKKWKEAKADASNSSGSSP</sequence>
<accession>A0AAD6XE51</accession>
<reference evidence="2" key="1">
    <citation type="submission" date="2023-03" db="EMBL/GenBank/DDBJ databases">
        <title>Massive genome expansion in bonnet fungi (Mycena s.s.) driven by repeated elements and novel gene families across ecological guilds.</title>
        <authorList>
            <consortium name="Lawrence Berkeley National Laboratory"/>
            <person name="Harder C.B."/>
            <person name="Miyauchi S."/>
            <person name="Viragh M."/>
            <person name="Kuo A."/>
            <person name="Thoen E."/>
            <person name="Andreopoulos B."/>
            <person name="Lu D."/>
            <person name="Skrede I."/>
            <person name="Drula E."/>
            <person name="Henrissat B."/>
            <person name="Morin E."/>
            <person name="Kohler A."/>
            <person name="Barry K."/>
            <person name="LaButti K."/>
            <person name="Morin E."/>
            <person name="Salamov A."/>
            <person name="Lipzen A."/>
            <person name="Mereny Z."/>
            <person name="Hegedus B."/>
            <person name="Baldrian P."/>
            <person name="Stursova M."/>
            <person name="Weitz H."/>
            <person name="Taylor A."/>
            <person name="Grigoriev I.V."/>
            <person name="Nagy L.G."/>
            <person name="Martin F."/>
            <person name="Kauserud H."/>
        </authorList>
    </citation>
    <scope>NUCLEOTIDE SEQUENCE</scope>
    <source>
        <strain evidence="2">CBHHK200</strain>
    </source>
</reference>
<dbReference type="InterPro" id="IPR036910">
    <property type="entry name" value="HMG_box_dom_sf"/>
</dbReference>
<feature type="compositionally biased region" description="Basic residues" evidence="1">
    <location>
        <begin position="12"/>
        <end position="25"/>
    </location>
</feature>
<evidence type="ECO:0000313" key="3">
    <source>
        <dbReference type="Proteomes" id="UP001218188"/>
    </source>
</evidence>
<feature type="region of interest" description="Disordered" evidence="1">
    <location>
        <begin position="1"/>
        <end position="27"/>
    </location>
</feature>
<organism evidence="2 3">
    <name type="scientific">Mycena alexandri</name>
    <dbReference type="NCBI Taxonomy" id="1745969"/>
    <lineage>
        <taxon>Eukaryota</taxon>
        <taxon>Fungi</taxon>
        <taxon>Dikarya</taxon>
        <taxon>Basidiomycota</taxon>
        <taxon>Agaricomycotina</taxon>
        <taxon>Agaricomycetes</taxon>
        <taxon>Agaricomycetidae</taxon>
        <taxon>Agaricales</taxon>
        <taxon>Marasmiineae</taxon>
        <taxon>Mycenaceae</taxon>
        <taxon>Mycena</taxon>
    </lineage>
</organism>
<keyword evidence="3" id="KW-1185">Reference proteome</keyword>
<evidence type="ECO:0000313" key="2">
    <source>
        <dbReference type="EMBL" id="KAJ7044975.1"/>
    </source>
</evidence>
<dbReference type="AlphaFoldDB" id="A0AAD6XE51"/>
<dbReference type="CDD" id="cd00084">
    <property type="entry name" value="HMG-box_SF"/>
    <property type="match status" value="1"/>
</dbReference>
<evidence type="ECO:0000256" key="1">
    <source>
        <dbReference type="SAM" id="MobiDB-lite"/>
    </source>
</evidence>
<dbReference type="SUPFAM" id="SSF47095">
    <property type="entry name" value="HMG-box"/>
    <property type="match status" value="1"/>
</dbReference>
<protein>
    <submittedName>
        <fullName evidence="2">Uncharacterized protein</fullName>
    </submittedName>
</protein>